<keyword evidence="1" id="KW-0812">Transmembrane</keyword>
<keyword evidence="3" id="KW-1185">Reference proteome</keyword>
<dbReference type="NCBIfam" id="TIGR04391">
    <property type="entry name" value="CcmD_alt_fam"/>
    <property type="match status" value="1"/>
</dbReference>
<reference evidence="3" key="2">
    <citation type="journal article" date="2016" name="Int. J. Syst. Evol. Microbiol.">
        <title>Complete genome sequence and cell structure of Limnochorda pilosa, a Gram-negative spore-former within the phylum Firmicutes.</title>
        <authorList>
            <person name="Watanabe M."/>
            <person name="Kojima H."/>
            <person name="Fukui M."/>
        </authorList>
    </citation>
    <scope>NUCLEOTIDE SEQUENCE [LARGE SCALE GENOMIC DNA]</scope>
    <source>
        <strain evidence="3">HC45</strain>
    </source>
</reference>
<dbReference type="InterPro" id="IPR030888">
    <property type="entry name" value="Put_ccm"/>
</dbReference>
<feature type="transmembrane region" description="Helical" evidence="1">
    <location>
        <begin position="6"/>
        <end position="24"/>
    </location>
</feature>
<evidence type="ECO:0000256" key="1">
    <source>
        <dbReference type="SAM" id="Phobius"/>
    </source>
</evidence>
<sequence>MSYLVVAYMLLWLLLFGYLLRLGLRQRDLGRQLETLEKALEPGHARNEDRA</sequence>
<keyword evidence="1" id="KW-0472">Membrane</keyword>
<gene>
    <name evidence="2" type="ORF">LIP_1415</name>
</gene>
<organism evidence="2 3">
    <name type="scientific">Limnochorda pilosa</name>
    <dbReference type="NCBI Taxonomy" id="1555112"/>
    <lineage>
        <taxon>Bacteria</taxon>
        <taxon>Bacillati</taxon>
        <taxon>Bacillota</taxon>
        <taxon>Limnochordia</taxon>
        <taxon>Limnochordales</taxon>
        <taxon>Limnochordaceae</taxon>
        <taxon>Limnochorda</taxon>
    </lineage>
</organism>
<dbReference type="STRING" id="1555112.LIP_1415"/>
<reference evidence="3" key="1">
    <citation type="submission" date="2015-07" db="EMBL/GenBank/DDBJ databases">
        <title>Complete genome sequence and phylogenetic analysis of Limnochorda pilosa.</title>
        <authorList>
            <person name="Watanabe M."/>
            <person name="Kojima H."/>
            <person name="Fukui M."/>
        </authorList>
    </citation>
    <scope>NUCLEOTIDE SEQUENCE [LARGE SCALE GENOMIC DNA]</scope>
    <source>
        <strain evidence="3">HC45</strain>
    </source>
</reference>
<evidence type="ECO:0000313" key="3">
    <source>
        <dbReference type="Proteomes" id="UP000065807"/>
    </source>
</evidence>
<dbReference type="KEGG" id="lpil:LIP_1415"/>
<evidence type="ECO:0008006" key="4">
    <source>
        <dbReference type="Google" id="ProtNLM"/>
    </source>
</evidence>
<protein>
    <recommendedName>
        <fullName evidence="4">CcmD family protein</fullName>
    </recommendedName>
</protein>
<dbReference type="RefSeq" id="WP_082725961.1">
    <property type="nucleotide sequence ID" value="NZ_AP014924.1"/>
</dbReference>
<evidence type="ECO:0000313" key="2">
    <source>
        <dbReference type="EMBL" id="BAS27266.1"/>
    </source>
</evidence>
<dbReference type="Proteomes" id="UP000065807">
    <property type="component" value="Chromosome"/>
</dbReference>
<dbReference type="EMBL" id="AP014924">
    <property type="protein sequence ID" value="BAS27266.1"/>
    <property type="molecule type" value="Genomic_DNA"/>
</dbReference>
<dbReference type="AlphaFoldDB" id="A0A0K2SJH8"/>
<name>A0A0K2SJH8_LIMPI</name>
<accession>A0A0K2SJH8</accession>
<proteinExistence type="predicted"/>
<keyword evidence="1" id="KW-1133">Transmembrane helix</keyword>